<accession>C3XU04</accession>
<sequence>MVEADGALFGAGNCYAEWEFRDHRLFCPYAHRTEDGMINVKDLSVEYDYTGEESEWFYEVRKNA</sequence>
<reference evidence="1" key="1">
    <citation type="journal article" date="2008" name="Nature">
        <title>The amphioxus genome and the evolution of the chordate karyotype.</title>
        <authorList>
            <consortium name="US DOE Joint Genome Institute (JGI-PGF)"/>
            <person name="Putnam N.H."/>
            <person name="Butts T."/>
            <person name="Ferrier D.E.K."/>
            <person name="Furlong R.F."/>
            <person name="Hellsten U."/>
            <person name="Kawashima T."/>
            <person name="Robinson-Rechavi M."/>
            <person name="Shoguchi E."/>
            <person name="Terry A."/>
            <person name="Yu J.-K."/>
            <person name="Benito-Gutierrez E.L."/>
            <person name="Dubchak I."/>
            <person name="Garcia-Fernandez J."/>
            <person name="Gibson-Brown J.J."/>
            <person name="Grigoriev I.V."/>
            <person name="Horton A.C."/>
            <person name="de Jong P.J."/>
            <person name="Jurka J."/>
            <person name="Kapitonov V.V."/>
            <person name="Kohara Y."/>
            <person name="Kuroki Y."/>
            <person name="Lindquist E."/>
            <person name="Lucas S."/>
            <person name="Osoegawa K."/>
            <person name="Pennacchio L.A."/>
            <person name="Salamov A.A."/>
            <person name="Satou Y."/>
            <person name="Sauka-Spengler T."/>
            <person name="Schmutz J."/>
            <person name="Shin-I T."/>
            <person name="Toyoda A."/>
            <person name="Bronner-Fraser M."/>
            <person name="Fujiyama A."/>
            <person name="Holland L.Z."/>
            <person name="Holland P.W.H."/>
            <person name="Satoh N."/>
            <person name="Rokhsar D.S."/>
        </authorList>
    </citation>
    <scope>NUCLEOTIDE SEQUENCE [LARGE SCALE GENOMIC DNA]</scope>
    <source>
        <strain evidence="1">S238N-H82</strain>
        <tissue evidence="1">Testes</tissue>
    </source>
</reference>
<dbReference type="InParanoid" id="C3XU04"/>
<evidence type="ECO:0000313" key="1">
    <source>
        <dbReference type="EMBL" id="EEN68378.1"/>
    </source>
</evidence>
<organism>
    <name type="scientific">Branchiostoma floridae</name>
    <name type="common">Florida lancelet</name>
    <name type="synonym">Amphioxus</name>
    <dbReference type="NCBI Taxonomy" id="7739"/>
    <lineage>
        <taxon>Eukaryota</taxon>
        <taxon>Metazoa</taxon>
        <taxon>Chordata</taxon>
        <taxon>Cephalochordata</taxon>
        <taxon>Leptocardii</taxon>
        <taxon>Amphioxiformes</taxon>
        <taxon>Branchiostomatidae</taxon>
        <taxon>Branchiostoma</taxon>
    </lineage>
</organism>
<name>C3XU04_BRAFL</name>
<gene>
    <name evidence="1" type="ORF">BRAFLDRAFT_221995</name>
</gene>
<dbReference type="EMBL" id="GG666464">
    <property type="protein sequence ID" value="EEN68378.1"/>
    <property type="molecule type" value="Genomic_DNA"/>
</dbReference>
<dbReference type="AlphaFoldDB" id="C3XU04"/>
<protein>
    <submittedName>
        <fullName evidence="1">Uncharacterized protein</fullName>
    </submittedName>
</protein>
<feature type="non-terminal residue" evidence="1">
    <location>
        <position position="64"/>
    </location>
</feature>
<dbReference type="eggNOG" id="ENOG502S5B9">
    <property type="taxonomic scope" value="Eukaryota"/>
</dbReference>
<dbReference type="Gene3D" id="3.30.450.20">
    <property type="entry name" value="PAS domain"/>
    <property type="match status" value="1"/>
</dbReference>
<proteinExistence type="predicted"/>